<proteinExistence type="predicted"/>
<keyword evidence="2" id="KW-1185">Reference proteome</keyword>
<dbReference type="RefSeq" id="WP_378614920.1">
    <property type="nucleotide sequence ID" value="NZ_JBHSAX010000019.1"/>
</dbReference>
<gene>
    <name evidence="1" type="ORF">ACFO0B_24555</name>
</gene>
<evidence type="ECO:0000313" key="2">
    <source>
        <dbReference type="Proteomes" id="UP001595696"/>
    </source>
</evidence>
<protein>
    <submittedName>
        <fullName evidence="1">Uncharacterized protein</fullName>
    </submittedName>
</protein>
<reference evidence="2" key="1">
    <citation type="journal article" date="2019" name="Int. J. Syst. Evol. Microbiol.">
        <title>The Global Catalogue of Microorganisms (GCM) 10K type strain sequencing project: providing services to taxonomists for standard genome sequencing and annotation.</title>
        <authorList>
            <consortium name="The Broad Institute Genomics Platform"/>
            <consortium name="The Broad Institute Genome Sequencing Center for Infectious Disease"/>
            <person name="Wu L."/>
            <person name="Ma J."/>
        </authorList>
    </citation>
    <scope>NUCLEOTIDE SEQUENCE [LARGE SCALE GENOMIC DNA]</scope>
    <source>
        <strain evidence="2">CGMCC 4.7330</strain>
    </source>
</reference>
<accession>A0ABV8DZQ9</accession>
<comment type="caution">
    <text evidence="1">The sequence shown here is derived from an EMBL/GenBank/DDBJ whole genome shotgun (WGS) entry which is preliminary data.</text>
</comment>
<sequence>MATLEQRYTDLVEAIEGLPTVPDPSSLADLREQHAELDARCRRSTLTAHERHRLRRASLEADRLLGEAEARARTAAPSGYPVATGGGLSADTITDLRAALDRYHDRGRFH</sequence>
<name>A0ABV8DZQ9_9NOCA</name>
<dbReference type="EMBL" id="JBHSAX010000019">
    <property type="protein sequence ID" value="MFC3965170.1"/>
    <property type="molecule type" value="Genomic_DNA"/>
</dbReference>
<organism evidence="1 2">
    <name type="scientific">Nocardia jiangsuensis</name>
    <dbReference type="NCBI Taxonomy" id="1691563"/>
    <lineage>
        <taxon>Bacteria</taxon>
        <taxon>Bacillati</taxon>
        <taxon>Actinomycetota</taxon>
        <taxon>Actinomycetes</taxon>
        <taxon>Mycobacteriales</taxon>
        <taxon>Nocardiaceae</taxon>
        <taxon>Nocardia</taxon>
    </lineage>
</organism>
<dbReference type="Proteomes" id="UP001595696">
    <property type="component" value="Unassembled WGS sequence"/>
</dbReference>
<evidence type="ECO:0000313" key="1">
    <source>
        <dbReference type="EMBL" id="MFC3965170.1"/>
    </source>
</evidence>